<sequence length="66" mass="7550">MNEQRYGSGRSQDVCPSKETHAQADEWAWPSEITGEVYEDFAEAAPERARLNRTARNWILPTPEEA</sequence>
<protein>
    <submittedName>
        <fullName evidence="2">Uncharacterized protein</fullName>
    </submittedName>
</protein>
<organism evidence="2 3">
    <name type="scientific">Caballeronia terrestris</name>
    <dbReference type="NCBI Taxonomy" id="1226301"/>
    <lineage>
        <taxon>Bacteria</taxon>
        <taxon>Pseudomonadati</taxon>
        <taxon>Pseudomonadota</taxon>
        <taxon>Betaproteobacteria</taxon>
        <taxon>Burkholderiales</taxon>
        <taxon>Burkholderiaceae</taxon>
        <taxon>Caballeronia</taxon>
    </lineage>
</organism>
<dbReference type="Proteomes" id="UP000054925">
    <property type="component" value="Unassembled WGS sequence"/>
</dbReference>
<name>A0A158JX38_9BURK</name>
<proteinExistence type="predicted"/>
<keyword evidence="3" id="KW-1185">Reference proteome</keyword>
<evidence type="ECO:0000256" key="1">
    <source>
        <dbReference type="SAM" id="MobiDB-lite"/>
    </source>
</evidence>
<comment type="caution">
    <text evidence="2">The sequence shown here is derived from an EMBL/GenBank/DDBJ whole genome shotgun (WGS) entry which is preliminary data.</text>
</comment>
<feature type="compositionally biased region" description="Polar residues" evidence="1">
    <location>
        <begin position="1"/>
        <end position="11"/>
    </location>
</feature>
<dbReference type="AlphaFoldDB" id="A0A158JX38"/>
<dbReference type="EMBL" id="FCOL02000029">
    <property type="protein sequence ID" value="SAL73368.1"/>
    <property type="molecule type" value="Genomic_DNA"/>
</dbReference>
<evidence type="ECO:0000313" key="2">
    <source>
        <dbReference type="EMBL" id="SAL73368.1"/>
    </source>
</evidence>
<feature type="region of interest" description="Disordered" evidence="1">
    <location>
        <begin position="1"/>
        <end position="26"/>
    </location>
</feature>
<accession>A0A158JX38</accession>
<evidence type="ECO:0000313" key="3">
    <source>
        <dbReference type="Proteomes" id="UP000054925"/>
    </source>
</evidence>
<gene>
    <name evidence="2" type="ORF">AWB67_04430</name>
</gene>
<reference evidence="2" key="1">
    <citation type="submission" date="2016-01" db="EMBL/GenBank/DDBJ databases">
        <authorList>
            <person name="Peeters C."/>
        </authorList>
    </citation>
    <scope>NUCLEOTIDE SEQUENCE [LARGE SCALE GENOMIC DNA]</scope>
    <source>
        <strain evidence="2">LMG 22937</strain>
    </source>
</reference>